<dbReference type="PANTHER" id="PTHR22595">
    <property type="entry name" value="CHITINASE-RELATED"/>
    <property type="match status" value="1"/>
</dbReference>
<keyword evidence="4" id="KW-0146">Chitin degradation</keyword>
<evidence type="ECO:0000256" key="1">
    <source>
        <dbReference type="ARBA" id="ARBA00003102"/>
    </source>
</evidence>
<evidence type="ECO:0000313" key="9">
    <source>
        <dbReference type="Proteomes" id="UP001634393"/>
    </source>
</evidence>
<keyword evidence="6" id="KW-1133">Transmembrane helix</keyword>
<dbReference type="GO" id="GO:0006952">
    <property type="term" value="P:defense response"/>
    <property type="evidence" value="ECO:0007669"/>
    <property type="project" value="UniProtKB-KW"/>
</dbReference>
<comment type="caution">
    <text evidence="8">The sequence shown here is derived from an EMBL/GenBank/DDBJ whole genome shotgun (WGS) entry which is preliminary data.</text>
</comment>
<dbReference type="PANTHER" id="PTHR22595:SF79">
    <property type="entry name" value="CHITINASE 12"/>
    <property type="match status" value="1"/>
</dbReference>
<evidence type="ECO:0000256" key="2">
    <source>
        <dbReference type="ARBA" id="ARBA00022669"/>
    </source>
</evidence>
<dbReference type="InterPro" id="IPR000726">
    <property type="entry name" value="Glyco_hydro_19_cat"/>
</dbReference>
<dbReference type="GO" id="GO:0008061">
    <property type="term" value="F:chitin binding"/>
    <property type="evidence" value="ECO:0007669"/>
    <property type="project" value="UniProtKB-KW"/>
</dbReference>
<keyword evidence="3" id="KW-0611">Plant defense</keyword>
<dbReference type="GO" id="GO:0006032">
    <property type="term" value="P:chitin catabolic process"/>
    <property type="evidence" value="ECO:0007669"/>
    <property type="project" value="UniProtKB-KW"/>
</dbReference>
<evidence type="ECO:0000256" key="5">
    <source>
        <dbReference type="ARBA" id="ARBA00023157"/>
    </source>
</evidence>
<accession>A0ABD3TRQ5</accession>
<protein>
    <recommendedName>
        <fullName evidence="7">Glycoside hydrolase family 19 catalytic domain-containing protein</fullName>
    </recommendedName>
</protein>
<dbReference type="EMBL" id="JBJXBP010000003">
    <property type="protein sequence ID" value="KAL3839457.1"/>
    <property type="molecule type" value="Genomic_DNA"/>
</dbReference>
<dbReference type="SUPFAM" id="SSF53955">
    <property type="entry name" value="Lysozyme-like"/>
    <property type="match status" value="2"/>
</dbReference>
<dbReference type="AlphaFoldDB" id="A0ABD3TRQ5"/>
<evidence type="ECO:0000259" key="7">
    <source>
        <dbReference type="Pfam" id="PF00182"/>
    </source>
</evidence>
<dbReference type="CDD" id="cd00325">
    <property type="entry name" value="chitinase_GH19"/>
    <property type="match status" value="1"/>
</dbReference>
<keyword evidence="2" id="KW-0147">Chitin-binding</keyword>
<keyword evidence="4" id="KW-0119">Carbohydrate metabolism</keyword>
<evidence type="ECO:0000256" key="4">
    <source>
        <dbReference type="ARBA" id="ARBA00023024"/>
    </source>
</evidence>
<dbReference type="Proteomes" id="UP001634393">
    <property type="component" value="Unassembled WGS sequence"/>
</dbReference>
<gene>
    <name evidence="8" type="ORF">ACJIZ3_024048</name>
</gene>
<organism evidence="8 9">
    <name type="scientific">Penstemon smallii</name>
    <dbReference type="NCBI Taxonomy" id="265156"/>
    <lineage>
        <taxon>Eukaryota</taxon>
        <taxon>Viridiplantae</taxon>
        <taxon>Streptophyta</taxon>
        <taxon>Embryophyta</taxon>
        <taxon>Tracheophyta</taxon>
        <taxon>Spermatophyta</taxon>
        <taxon>Magnoliopsida</taxon>
        <taxon>eudicotyledons</taxon>
        <taxon>Gunneridae</taxon>
        <taxon>Pentapetalae</taxon>
        <taxon>asterids</taxon>
        <taxon>lamiids</taxon>
        <taxon>Lamiales</taxon>
        <taxon>Plantaginaceae</taxon>
        <taxon>Cheloneae</taxon>
        <taxon>Penstemon</taxon>
    </lineage>
</organism>
<evidence type="ECO:0000313" key="8">
    <source>
        <dbReference type="EMBL" id="KAL3839457.1"/>
    </source>
</evidence>
<sequence length="256" mass="28023">MVFLSSEKRKYYVFVLIMILILITTITPILCNNINGGGGGVANRADIVSKCKGNRGFFNRSVFLGALDSFPQFGTVGSKDDSAREIAAFFAHVTHDAADICSYDDQVGLLQKSYGPYGQFIPRCPRSNYGYECDPIGGGGIWRSNVKQASPSSPISSLNNNHDTISDQSIENIDININEVQHRSSSVILFNRLLGFWMNNCHNAITSGQGFGATIRAITTSGECDGLNPTAIISRVQLYTNYCNMFRVHPGKNLNC</sequence>
<evidence type="ECO:0000256" key="6">
    <source>
        <dbReference type="SAM" id="Phobius"/>
    </source>
</evidence>
<keyword evidence="6" id="KW-0472">Membrane</keyword>
<proteinExistence type="predicted"/>
<name>A0ABD3TRQ5_9LAMI</name>
<keyword evidence="5" id="KW-1015">Disulfide bond</keyword>
<dbReference type="InterPro" id="IPR023346">
    <property type="entry name" value="Lysozyme-like_dom_sf"/>
</dbReference>
<comment type="function">
    <text evidence="1">Defense against chitin-containing fungal pathogens.</text>
</comment>
<evidence type="ECO:0000256" key="3">
    <source>
        <dbReference type="ARBA" id="ARBA00022821"/>
    </source>
</evidence>
<keyword evidence="6" id="KW-0812">Transmembrane</keyword>
<feature type="domain" description="Glycoside hydrolase family 19 catalytic" evidence="7">
    <location>
        <begin position="50"/>
        <end position="256"/>
    </location>
</feature>
<feature type="transmembrane region" description="Helical" evidence="6">
    <location>
        <begin position="12"/>
        <end position="30"/>
    </location>
</feature>
<dbReference type="Gene3D" id="1.10.530.10">
    <property type="match status" value="1"/>
</dbReference>
<reference evidence="8 9" key="1">
    <citation type="submission" date="2024-12" db="EMBL/GenBank/DDBJ databases">
        <title>The unique morphological basis and parallel evolutionary history of personate flowers in Penstemon.</title>
        <authorList>
            <person name="Depatie T.H."/>
            <person name="Wessinger C.A."/>
        </authorList>
    </citation>
    <scope>NUCLEOTIDE SEQUENCE [LARGE SCALE GENOMIC DNA]</scope>
    <source>
        <strain evidence="8">WTNN_2</strain>
        <tissue evidence="8">Leaf</tissue>
    </source>
</reference>
<keyword evidence="4" id="KW-0624">Polysaccharide degradation</keyword>
<dbReference type="Pfam" id="PF00182">
    <property type="entry name" value="Glyco_hydro_19"/>
    <property type="match status" value="1"/>
</dbReference>
<keyword evidence="9" id="KW-1185">Reference proteome</keyword>